<feature type="non-terminal residue" evidence="1">
    <location>
        <position position="529"/>
    </location>
</feature>
<reference evidence="1" key="1">
    <citation type="submission" date="2023-03" db="EMBL/GenBank/DDBJ databases">
        <title>Massive genome expansion in bonnet fungi (Mycena s.s.) driven by repeated elements and novel gene families across ecological guilds.</title>
        <authorList>
            <consortium name="Lawrence Berkeley National Laboratory"/>
            <person name="Harder C.B."/>
            <person name="Miyauchi S."/>
            <person name="Viragh M."/>
            <person name="Kuo A."/>
            <person name="Thoen E."/>
            <person name="Andreopoulos B."/>
            <person name="Lu D."/>
            <person name="Skrede I."/>
            <person name="Drula E."/>
            <person name="Henrissat B."/>
            <person name="Morin E."/>
            <person name="Kohler A."/>
            <person name="Barry K."/>
            <person name="LaButti K."/>
            <person name="Morin E."/>
            <person name="Salamov A."/>
            <person name="Lipzen A."/>
            <person name="Mereny Z."/>
            <person name="Hegedus B."/>
            <person name="Baldrian P."/>
            <person name="Stursova M."/>
            <person name="Weitz H."/>
            <person name="Taylor A."/>
            <person name="Grigoriev I.V."/>
            <person name="Nagy L.G."/>
            <person name="Martin F."/>
            <person name="Kauserud H."/>
        </authorList>
    </citation>
    <scope>NUCLEOTIDE SEQUENCE</scope>
    <source>
        <strain evidence="1">9144</strain>
    </source>
</reference>
<comment type="caution">
    <text evidence="1">The sequence shown here is derived from an EMBL/GenBank/DDBJ whole genome shotgun (WGS) entry which is preliminary data.</text>
</comment>
<evidence type="ECO:0000313" key="2">
    <source>
        <dbReference type="Proteomes" id="UP001219525"/>
    </source>
</evidence>
<protein>
    <recommendedName>
        <fullName evidence="3">Protein kinase domain-containing protein</fullName>
    </recommendedName>
</protein>
<organism evidence="1 2">
    <name type="scientific">Mycena pura</name>
    <dbReference type="NCBI Taxonomy" id="153505"/>
    <lineage>
        <taxon>Eukaryota</taxon>
        <taxon>Fungi</taxon>
        <taxon>Dikarya</taxon>
        <taxon>Basidiomycota</taxon>
        <taxon>Agaricomycotina</taxon>
        <taxon>Agaricomycetes</taxon>
        <taxon>Agaricomycetidae</taxon>
        <taxon>Agaricales</taxon>
        <taxon>Marasmiineae</taxon>
        <taxon>Mycenaceae</taxon>
        <taxon>Mycena</taxon>
    </lineage>
</organism>
<feature type="non-terminal residue" evidence="1">
    <location>
        <position position="1"/>
    </location>
</feature>
<evidence type="ECO:0008006" key="3">
    <source>
        <dbReference type="Google" id="ProtNLM"/>
    </source>
</evidence>
<dbReference type="AlphaFoldDB" id="A0AAD6UXU9"/>
<name>A0AAD6UXU9_9AGAR</name>
<dbReference type="EMBL" id="JARJCW010000079">
    <property type="protein sequence ID" value="KAJ7197145.1"/>
    <property type="molecule type" value="Genomic_DNA"/>
</dbReference>
<accession>A0AAD6UXU9</accession>
<proteinExistence type="predicted"/>
<dbReference type="Proteomes" id="UP001219525">
    <property type="component" value="Unassembled WGS sequence"/>
</dbReference>
<keyword evidence="2" id="KW-1185">Reference proteome</keyword>
<evidence type="ECO:0000313" key="1">
    <source>
        <dbReference type="EMBL" id="KAJ7197145.1"/>
    </source>
</evidence>
<sequence>GNTLYDFYYYEPFPEIPSYIMSSTGSRLAAKMRELGELDAAADEIEWADLEADPLQLVLPIEIARDILPWEDHFGMKERSSVGGEEHARAKENYPGPWPIVPFSHVPPTPKLETLIPYSLLPKKLIVHDPWNVLTMPYEYEADIETDWTKMPDITHTYELAPITEAGQRKWEDQDKVFRKRVENSDYFIVADDPTILKPFMPLLRVQAPPYPHKTSTPAAHLYLSPTSKAGVGNHSEVYHAEWELPRSLLVPDVFCRACVDEEQTAESLPGAEPCHFGWSDEVVVEPGLKLTVSNKRKEEAGNDENSHVQSHIVKPHIVQRQRNYQGPIVDIPTKVKWQTPGHEKNCKHLVSQRLMPLYTNPPTAVVRVCAKLSLENDPHLAREAQVYQALPAHLSEHWSGYNLVRPSREPVPVGAVVPQFYGYYVPTATEEGRYLSPVMLLENCGTPLEPSRLSEDQNRECWSLLHRLHHADWLHQSVAPRNVLMQKGPMTTPQGWMRSLSSGLSFRIIDFGRALYGGPPASDGEDDV</sequence>
<gene>
    <name evidence="1" type="ORF">GGX14DRAFT_316539</name>
</gene>